<dbReference type="AlphaFoldDB" id="A0A699XGU9"/>
<name>A0A699XGU9_TANCI</name>
<accession>A0A699XGU9</accession>
<protein>
    <submittedName>
        <fullName evidence="2">Uncharacterized protein</fullName>
    </submittedName>
</protein>
<comment type="caution">
    <text evidence="2">The sequence shown here is derived from an EMBL/GenBank/DDBJ whole genome shotgun (WGS) entry which is preliminary data.</text>
</comment>
<evidence type="ECO:0000313" key="2">
    <source>
        <dbReference type="EMBL" id="GFD55734.1"/>
    </source>
</evidence>
<proteinExistence type="predicted"/>
<evidence type="ECO:0000256" key="1">
    <source>
        <dbReference type="SAM" id="MobiDB-lite"/>
    </source>
</evidence>
<feature type="non-terminal residue" evidence="2">
    <location>
        <position position="1"/>
    </location>
</feature>
<feature type="non-terminal residue" evidence="2">
    <location>
        <position position="75"/>
    </location>
</feature>
<dbReference type="EMBL" id="BKCJ011821055">
    <property type="protein sequence ID" value="GFD55734.1"/>
    <property type="molecule type" value="Genomic_DNA"/>
</dbReference>
<sequence length="75" mass="8461">QQRHAVAVRPLDWLQGSARFAPAIGASQRRWHTFSQSGTGARAIGIFHPDRRRYRVDAAPASGRVRRRTLQGGRR</sequence>
<feature type="region of interest" description="Disordered" evidence="1">
    <location>
        <begin position="55"/>
        <end position="75"/>
    </location>
</feature>
<organism evidence="2">
    <name type="scientific">Tanacetum cinerariifolium</name>
    <name type="common">Dalmatian daisy</name>
    <name type="synonym">Chrysanthemum cinerariifolium</name>
    <dbReference type="NCBI Taxonomy" id="118510"/>
    <lineage>
        <taxon>Eukaryota</taxon>
        <taxon>Viridiplantae</taxon>
        <taxon>Streptophyta</taxon>
        <taxon>Embryophyta</taxon>
        <taxon>Tracheophyta</taxon>
        <taxon>Spermatophyta</taxon>
        <taxon>Magnoliopsida</taxon>
        <taxon>eudicotyledons</taxon>
        <taxon>Gunneridae</taxon>
        <taxon>Pentapetalae</taxon>
        <taxon>asterids</taxon>
        <taxon>campanulids</taxon>
        <taxon>Asterales</taxon>
        <taxon>Asteraceae</taxon>
        <taxon>Asteroideae</taxon>
        <taxon>Anthemideae</taxon>
        <taxon>Anthemidinae</taxon>
        <taxon>Tanacetum</taxon>
    </lineage>
</organism>
<feature type="compositionally biased region" description="Basic residues" evidence="1">
    <location>
        <begin position="64"/>
        <end position="75"/>
    </location>
</feature>
<reference evidence="2" key="1">
    <citation type="journal article" date="2019" name="Sci. Rep.">
        <title>Draft genome of Tanacetum cinerariifolium, the natural source of mosquito coil.</title>
        <authorList>
            <person name="Yamashiro T."/>
            <person name="Shiraishi A."/>
            <person name="Satake H."/>
            <person name="Nakayama K."/>
        </authorList>
    </citation>
    <scope>NUCLEOTIDE SEQUENCE</scope>
</reference>
<gene>
    <name evidence="2" type="ORF">Tci_927703</name>
</gene>